<proteinExistence type="predicted"/>
<organism evidence="1 2">
    <name type="scientific">Caloranaerobacter azorensis H53214</name>
    <dbReference type="NCBI Taxonomy" id="1156417"/>
    <lineage>
        <taxon>Bacteria</taxon>
        <taxon>Bacillati</taxon>
        <taxon>Bacillota</taxon>
        <taxon>Tissierellia</taxon>
        <taxon>Tissierellales</taxon>
        <taxon>Thermohalobacteraceae</taxon>
        <taxon>Caloranaerobacter</taxon>
    </lineage>
</organism>
<dbReference type="STRING" id="1156417.Y919_02565"/>
<reference evidence="1 2" key="1">
    <citation type="submission" date="2013-12" db="EMBL/GenBank/DDBJ databases">
        <title>Draft genome sequence of Caloranaerobacter sp. H53214.</title>
        <authorList>
            <person name="Jiang L.J."/>
            <person name="Shao Z.Z."/>
            <person name="Long M.N."/>
        </authorList>
    </citation>
    <scope>NUCLEOTIDE SEQUENCE [LARGE SCALE GENOMIC DNA]</scope>
    <source>
        <strain evidence="1 2">H53214</strain>
    </source>
</reference>
<sequence length="118" mass="13441">MINKEKIKLRIAKAIKKLPETVTVKRESLDKFNQPTGDSVDVCTIEGLYHKGNTVISVSIGEGGIVKGNKKEYFMVVYDENAKLIQEGDYFELKGHKYVIQDLGNNNDIYLDMLIERM</sequence>
<evidence type="ECO:0000313" key="1">
    <source>
        <dbReference type="EMBL" id="KGG81069.1"/>
    </source>
</evidence>
<dbReference type="Proteomes" id="UP000029622">
    <property type="component" value="Unassembled WGS sequence"/>
</dbReference>
<comment type="caution">
    <text evidence="1">The sequence shown here is derived from an EMBL/GenBank/DDBJ whole genome shotgun (WGS) entry which is preliminary data.</text>
</comment>
<name>A0A096CWZ4_9FIRM</name>
<accession>A0A096CWZ4</accession>
<dbReference type="RefSeq" id="WP_035162111.1">
    <property type="nucleotide sequence ID" value="NZ_AZTB01000007.1"/>
</dbReference>
<gene>
    <name evidence="1" type="ORF">Y919_02565</name>
</gene>
<evidence type="ECO:0000313" key="2">
    <source>
        <dbReference type="Proteomes" id="UP000029622"/>
    </source>
</evidence>
<dbReference type="AlphaFoldDB" id="A0A096CWZ4"/>
<protein>
    <submittedName>
        <fullName evidence="1">Uncharacterized protein</fullName>
    </submittedName>
</protein>
<dbReference type="EMBL" id="AZTB01000007">
    <property type="protein sequence ID" value="KGG81069.1"/>
    <property type="molecule type" value="Genomic_DNA"/>
</dbReference>